<feature type="domain" description="ABM" evidence="1">
    <location>
        <begin position="6"/>
        <end position="95"/>
    </location>
</feature>
<gene>
    <name evidence="2" type="ORF">Mic7113_2507</name>
</gene>
<evidence type="ECO:0000313" key="2">
    <source>
        <dbReference type="EMBL" id="AFZ18305.1"/>
    </source>
</evidence>
<dbReference type="InterPro" id="IPR050744">
    <property type="entry name" value="AI-2_Isomerase_LsrG"/>
</dbReference>
<keyword evidence="3" id="KW-1185">Reference proteome</keyword>
<protein>
    <recommendedName>
        <fullName evidence="1">ABM domain-containing protein</fullName>
    </recommendedName>
</protein>
<dbReference type="PROSITE" id="PS51725">
    <property type="entry name" value="ABM"/>
    <property type="match status" value="1"/>
</dbReference>
<dbReference type="Gene3D" id="3.30.70.100">
    <property type="match status" value="1"/>
</dbReference>
<dbReference type="InterPro" id="IPR011008">
    <property type="entry name" value="Dimeric_a/b-barrel"/>
</dbReference>
<evidence type="ECO:0000313" key="3">
    <source>
        <dbReference type="Proteomes" id="UP000010471"/>
    </source>
</evidence>
<dbReference type="Proteomes" id="UP000010471">
    <property type="component" value="Chromosome"/>
</dbReference>
<dbReference type="Pfam" id="PF03992">
    <property type="entry name" value="ABM"/>
    <property type="match status" value="1"/>
</dbReference>
<dbReference type="InterPro" id="IPR007138">
    <property type="entry name" value="ABM_dom"/>
</dbReference>
<name>K9WD20_9CYAN</name>
<sequence length="99" mass="11271">MSNTRVRVVARVVALPDQVEEVKTILLGLIEPTRQEDGCIVYELLQNQKDPSDFTFVEEWESQELLNTHLATPHLTKAASQLQGLITAEPDIRVYQLLR</sequence>
<accession>K9WD20</accession>
<organism evidence="2 3">
    <name type="scientific">Allocoleopsis franciscana PCC 7113</name>
    <dbReference type="NCBI Taxonomy" id="1173027"/>
    <lineage>
        <taxon>Bacteria</taxon>
        <taxon>Bacillati</taxon>
        <taxon>Cyanobacteriota</taxon>
        <taxon>Cyanophyceae</taxon>
        <taxon>Coleofasciculales</taxon>
        <taxon>Coleofasciculaceae</taxon>
        <taxon>Allocoleopsis</taxon>
        <taxon>Allocoleopsis franciscana</taxon>
    </lineage>
</organism>
<dbReference type="OrthoDB" id="9806189at2"/>
<dbReference type="AlphaFoldDB" id="K9WD20"/>
<dbReference type="GO" id="GO:0003824">
    <property type="term" value="F:catalytic activity"/>
    <property type="evidence" value="ECO:0007669"/>
    <property type="project" value="TreeGrafter"/>
</dbReference>
<dbReference type="SUPFAM" id="SSF54909">
    <property type="entry name" value="Dimeric alpha+beta barrel"/>
    <property type="match status" value="1"/>
</dbReference>
<dbReference type="STRING" id="1173027.Mic7113_2507"/>
<dbReference type="PANTHER" id="PTHR33336">
    <property type="entry name" value="QUINOL MONOOXYGENASE YGIN-RELATED"/>
    <property type="match status" value="1"/>
</dbReference>
<proteinExistence type="predicted"/>
<reference evidence="2 3" key="1">
    <citation type="submission" date="2012-06" db="EMBL/GenBank/DDBJ databases">
        <title>Finished chromosome of genome of Microcoleus sp. PCC 7113.</title>
        <authorList>
            <consortium name="US DOE Joint Genome Institute"/>
            <person name="Gugger M."/>
            <person name="Coursin T."/>
            <person name="Rippka R."/>
            <person name="Tandeau De Marsac N."/>
            <person name="Huntemann M."/>
            <person name="Wei C.-L."/>
            <person name="Han J."/>
            <person name="Detter J.C."/>
            <person name="Han C."/>
            <person name="Tapia R."/>
            <person name="Chen A."/>
            <person name="Kyrpides N."/>
            <person name="Mavromatis K."/>
            <person name="Markowitz V."/>
            <person name="Szeto E."/>
            <person name="Ivanova N."/>
            <person name="Pagani I."/>
            <person name="Pati A."/>
            <person name="Goodwin L."/>
            <person name="Nordberg H.P."/>
            <person name="Cantor M.N."/>
            <person name="Hua S.X."/>
            <person name="Woyke T."/>
            <person name="Kerfeld C.A."/>
        </authorList>
    </citation>
    <scope>NUCLEOTIDE SEQUENCE [LARGE SCALE GENOMIC DNA]</scope>
    <source>
        <strain evidence="2 3">PCC 7113</strain>
    </source>
</reference>
<dbReference type="EMBL" id="CP003630">
    <property type="protein sequence ID" value="AFZ18305.1"/>
    <property type="molecule type" value="Genomic_DNA"/>
</dbReference>
<dbReference type="KEGG" id="mic:Mic7113_2507"/>
<dbReference type="RefSeq" id="WP_015182454.1">
    <property type="nucleotide sequence ID" value="NC_019738.1"/>
</dbReference>
<dbReference type="PANTHER" id="PTHR33336:SF15">
    <property type="entry name" value="ABM DOMAIN-CONTAINING PROTEIN"/>
    <property type="match status" value="1"/>
</dbReference>
<dbReference type="HOGENOM" id="CLU_131496_11_1_3"/>
<dbReference type="eggNOG" id="COG1359">
    <property type="taxonomic scope" value="Bacteria"/>
</dbReference>
<evidence type="ECO:0000259" key="1">
    <source>
        <dbReference type="PROSITE" id="PS51725"/>
    </source>
</evidence>